<feature type="transmembrane region" description="Helical" evidence="3">
    <location>
        <begin position="156"/>
        <end position="174"/>
    </location>
</feature>
<dbReference type="AlphaFoldDB" id="A0A376LB01"/>
<organism evidence="5 6">
    <name type="scientific">Escherichia coli</name>
    <dbReference type="NCBI Taxonomy" id="562"/>
    <lineage>
        <taxon>Bacteria</taxon>
        <taxon>Pseudomonadati</taxon>
        <taxon>Pseudomonadota</taxon>
        <taxon>Gammaproteobacteria</taxon>
        <taxon>Enterobacterales</taxon>
        <taxon>Enterobacteriaceae</taxon>
        <taxon>Escherichia</taxon>
    </lineage>
</organism>
<evidence type="ECO:0000313" key="5">
    <source>
        <dbReference type="EMBL" id="STF41211.1"/>
    </source>
</evidence>
<dbReference type="InterPro" id="IPR036388">
    <property type="entry name" value="WH-like_DNA-bd_sf"/>
</dbReference>
<dbReference type="PROSITE" id="PS51755">
    <property type="entry name" value="OMPR_PHOB"/>
    <property type="match status" value="1"/>
</dbReference>
<evidence type="ECO:0000256" key="3">
    <source>
        <dbReference type="SAM" id="Phobius"/>
    </source>
</evidence>
<dbReference type="SUPFAM" id="SSF46894">
    <property type="entry name" value="C-terminal effector domain of the bipartite response regulators"/>
    <property type="match status" value="1"/>
</dbReference>
<evidence type="ECO:0000313" key="6">
    <source>
        <dbReference type="Proteomes" id="UP000254877"/>
    </source>
</evidence>
<dbReference type="GO" id="GO:0003677">
    <property type="term" value="F:DNA binding"/>
    <property type="evidence" value="ECO:0007669"/>
    <property type="project" value="UniProtKB-UniRule"/>
</dbReference>
<evidence type="ECO:0000259" key="4">
    <source>
        <dbReference type="PROSITE" id="PS51755"/>
    </source>
</evidence>
<dbReference type="InterPro" id="IPR001867">
    <property type="entry name" value="OmpR/PhoB-type_DNA-bd"/>
</dbReference>
<proteinExistence type="predicted"/>
<dbReference type="Pfam" id="PF00486">
    <property type="entry name" value="Trans_reg_C"/>
    <property type="match status" value="1"/>
</dbReference>
<dbReference type="Gene3D" id="1.10.10.10">
    <property type="entry name" value="Winged helix-like DNA-binding domain superfamily/Winged helix DNA-binding domain"/>
    <property type="match status" value="1"/>
</dbReference>
<dbReference type="InterPro" id="IPR016032">
    <property type="entry name" value="Sig_transdc_resp-reg_C-effctor"/>
</dbReference>
<evidence type="ECO:0000256" key="1">
    <source>
        <dbReference type="ARBA" id="ARBA00023125"/>
    </source>
</evidence>
<dbReference type="Proteomes" id="UP000254877">
    <property type="component" value="Unassembled WGS sequence"/>
</dbReference>
<accession>A0A376LB01</accession>
<dbReference type="SMART" id="SM00862">
    <property type="entry name" value="Trans_reg_C"/>
    <property type="match status" value="1"/>
</dbReference>
<feature type="domain" description="OmpR/PhoB-type" evidence="4">
    <location>
        <begin position="3"/>
        <end position="105"/>
    </location>
</feature>
<reference evidence="5 6" key="1">
    <citation type="submission" date="2018-06" db="EMBL/GenBank/DDBJ databases">
        <authorList>
            <consortium name="Pathogen Informatics"/>
            <person name="Doyle S."/>
        </authorList>
    </citation>
    <scope>NUCLEOTIDE SEQUENCE [LARGE SCALE GENOMIC DNA]</scope>
    <source>
        <strain evidence="5 6">NCTC7928</strain>
    </source>
</reference>
<keyword evidence="3" id="KW-0812">Transmembrane</keyword>
<dbReference type="EMBL" id="UGAB01000002">
    <property type="protein sequence ID" value="STF41211.1"/>
    <property type="molecule type" value="Genomic_DNA"/>
</dbReference>
<evidence type="ECO:0000256" key="2">
    <source>
        <dbReference type="PROSITE-ProRule" id="PRU01091"/>
    </source>
</evidence>
<dbReference type="GO" id="GO:0000160">
    <property type="term" value="P:phosphorelay signal transduction system"/>
    <property type="evidence" value="ECO:0007669"/>
    <property type="project" value="InterPro"/>
</dbReference>
<keyword evidence="3" id="KW-0472">Membrane</keyword>
<keyword evidence="3" id="KW-1133">Transmembrane helix</keyword>
<sequence>MYWIINDNIEFWPEHRKLISVHNADLNVVLTTPASRCLSLLLEAFPDVVAQQDFFTRVWEEEGMRMPTNTLYQNISIIRRGFRAVGDTTHSLIATVPRRGFKIHNDINIQNHAINSSTDAHTHNAPPAVKGNAGYKESIGSANNFNNKILKHIKSYLIMLSIFAIGVYSAHWLWNNNQPKPFFKDYKTVAEINGCHFNVTEDTIDGLKEFDKYKTRILDSGINCKKYPWLYFPLAKSSPGMIVMACNKNYNQHEVAGCLTLSYREVKGRCE</sequence>
<feature type="DNA-binding region" description="OmpR/PhoB-type" evidence="2">
    <location>
        <begin position="3"/>
        <end position="105"/>
    </location>
</feature>
<name>A0A376LB01_ECOLX</name>
<protein>
    <submittedName>
        <fullName evidence="5">Putative transcriptional regulator</fullName>
    </submittedName>
</protein>
<dbReference type="GO" id="GO:0006355">
    <property type="term" value="P:regulation of DNA-templated transcription"/>
    <property type="evidence" value="ECO:0007669"/>
    <property type="project" value="InterPro"/>
</dbReference>
<gene>
    <name evidence="5" type="ORF">NCTC7928_01807</name>
</gene>
<keyword evidence="1 2" id="KW-0238">DNA-binding</keyword>